<dbReference type="Proteomes" id="UP000808337">
    <property type="component" value="Unassembled WGS sequence"/>
</dbReference>
<dbReference type="PANTHER" id="PTHR30329:SF21">
    <property type="entry name" value="LIPOPROTEIN YIAD-RELATED"/>
    <property type="match status" value="1"/>
</dbReference>
<accession>A0A9D7SU94</accession>
<protein>
    <submittedName>
        <fullName evidence="4">OmpA family protein</fullName>
    </submittedName>
</protein>
<dbReference type="PANTHER" id="PTHR30329">
    <property type="entry name" value="STATOR ELEMENT OF FLAGELLAR MOTOR COMPLEX"/>
    <property type="match status" value="1"/>
</dbReference>
<dbReference type="InterPro" id="IPR006665">
    <property type="entry name" value="OmpA-like"/>
</dbReference>
<dbReference type="GO" id="GO:0005509">
    <property type="term" value="F:calcium ion binding"/>
    <property type="evidence" value="ECO:0007669"/>
    <property type="project" value="InterPro"/>
</dbReference>
<dbReference type="GO" id="GO:0016020">
    <property type="term" value="C:membrane"/>
    <property type="evidence" value="ECO:0007669"/>
    <property type="project" value="UniProtKB-UniRule"/>
</dbReference>
<keyword evidence="2" id="KW-0175">Coiled coil</keyword>
<feature type="domain" description="OmpA-like" evidence="3">
    <location>
        <begin position="393"/>
        <end position="509"/>
    </location>
</feature>
<feature type="coiled-coil region" evidence="2">
    <location>
        <begin position="283"/>
        <end position="310"/>
    </location>
</feature>
<dbReference type="Pfam" id="PF00691">
    <property type="entry name" value="OmpA"/>
    <property type="match status" value="1"/>
</dbReference>
<name>A0A9D7SU94_9BACT</name>
<reference evidence="4 5" key="1">
    <citation type="submission" date="2020-10" db="EMBL/GenBank/DDBJ databases">
        <title>Connecting structure to function with the recovery of over 1000 high-quality activated sludge metagenome-assembled genomes encoding full-length rRNA genes using long-read sequencing.</title>
        <authorList>
            <person name="Singleton C.M."/>
            <person name="Petriglieri F."/>
            <person name="Kristensen J.M."/>
            <person name="Kirkegaard R.H."/>
            <person name="Michaelsen T.Y."/>
            <person name="Andersen M.H."/>
            <person name="Karst S.M."/>
            <person name="Dueholm M.S."/>
            <person name="Nielsen P.H."/>
            <person name="Albertsen M."/>
        </authorList>
    </citation>
    <scope>NUCLEOTIDE SEQUENCE [LARGE SCALE GENOMIC DNA]</scope>
    <source>
        <strain evidence="4">Ribe_18-Q3-R11-54_MAXAC.273</strain>
    </source>
</reference>
<dbReference type="Gene3D" id="3.30.1330.60">
    <property type="entry name" value="OmpA-like domain"/>
    <property type="match status" value="1"/>
</dbReference>
<dbReference type="SUPFAM" id="SSF103088">
    <property type="entry name" value="OmpA-like"/>
    <property type="match status" value="1"/>
</dbReference>
<dbReference type="EMBL" id="JADKGY010000014">
    <property type="protein sequence ID" value="MBK9983268.1"/>
    <property type="molecule type" value="Genomic_DNA"/>
</dbReference>
<gene>
    <name evidence="4" type="ORF">IPP15_12845</name>
</gene>
<dbReference type="Gene3D" id="4.10.1080.10">
    <property type="entry name" value="TSP type-3 repeat"/>
    <property type="match status" value="1"/>
</dbReference>
<evidence type="ECO:0000313" key="5">
    <source>
        <dbReference type="Proteomes" id="UP000808337"/>
    </source>
</evidence>
<dbReference type="InterPro" id="IPR028974">
    <property type="entry name" value="TSP_type-3_rpt"/>
</dbReference>
<dbReference type="PROSITE" id="PS51123">
    <property type="entry name" value="OMPA_2"/>
    <property type="match status" value="1"/>
</dbReference>
<proteinExistence type="predicted"/>
<evidence type="ECO:0000313" key="4">
    <source>
        <dbReference type="EMBL" id="MBK9983268.1"/>
    </source>
</evidence>
<evidence type="ECO:0000259" key="3">
    <source>
        <dbReference type="PROSITE" id="PS51123"/>
    </source>
</evidence>
<dbReference type="SUPFAM" id="SSF103647">
    <property type="entry name" value="TSP type-3 repeat"/>
    <property type="match status" value="1"/>
</dbReference>
<dbReference type="InterPro" id="IPR050330">
    <property type="entry name" value="Bact_OuterMem_StrucFunc"/>
</dbReference>
<organism evidence="4 5">
    <name type="scientific">Candidatus Opimibacter skivensis</name>
    <dbReference type="NCBI Taxonomy" id="2982028"/>
    <lineage>
        <taxon>Bacteria</taxon>
        <taxon>Pseudomonadati</taxon>
        <taxon>Bacteroidota</taxon>
        <taxon>Saprospiria</taxon>
        <taxon>Saprospirales</taxon>
        <taxon>Saprospiraceae</taxon>
        <taxon>Candidatus Opimibacter</taxon>
    </lineage>
</organism>
<sequence>MLTFQVAKGQKNQNSDELGIHFGNFFIAGDVDHPLFPGFAGGLHYRTAINNALSFRSELFYGITYGLDAKPTTDGIFQEPGVFEGYSVSQPWFYSYQTKLIRLNFQGLLELTNLEPDIKYKKFNLFVLGGLGFDSHGTWLNLKDANGEPYTDLLNKTSFQKDNDYNTSSGRRAIRKELKEIYDATYETPAFKKVGEFRLGDETNIALEASIGLGISYRVSSRFNISLEHEIILSKNDYLDGLRWRTQNDVTNGFDVGHYTSVRLAMNINKGQKKEPLYWVNPWDENQKIVDSLESRVSELEKEIMDTDKDGVIDAVDQQANSVSNCPVDSKGITLDSDRDGISDCYDKFPFGDKSDIESIVADYLKKREDNSKYGSKIHVSDTSEIYSRINEVNKKKIGLPFVFFNSDSYLVGQDQYPALANIASFLKESNIHCIMITGHADNRDGFEYNEKLGLLRAQEVIKILRDEFGISTTTFNVFSKGEIDPLIIHPKSEVYEFINRRVEFKVCE</sequence>
<evidence type="ECO:0000256" key="2">
    <source>
        <dbReference type="SAM" id="Coils"/>
    </source>
</evidence>
<evidence type="ECO:0000256" key="1">
    <source>
        <dbReference type="PROSITE-ProRule" id="PRU00473"/>
    </source>
</evidence>
<dbReference type="InterPro" id="IPR036737">
    <property type="entry name" value="OmpA-like_sf"/>
</dbReference>
<comment type="caution">
    <text evidence="4">The sequence shown here is derived from an EMBL/GenBank/DDBJ whole genome shotgun (WGS) entry which is preliminary data.</text>
</comment>
<dbReference type="CDD" id="cd07185">
    <property type="entry name" value="OmpA_C-like"/>
    <property type="match status" value="1"/>
</dbReference>
<dbReference type="AlphaFoldDB" id="A0A9D7SU94"/>
<keyword evidence="1" id="KW-0472">Membrane</keyword>